<evidence type="ECO:0000259" key="1">
    <source>
        <dbReference type="Pfam" id="PF13403"/>
    </source>
</evidence>
<dbReference type="AlphaFoldDB" id="A0A6B9FML7"/>
<protein>
    <submittedName>
        <fullName evidence="2">Hint domain-containing protein</fullName>
    </submittedName>
</protein>
<dbReference type="InterPro" id="IPR036844">
    <property type="entry name" value="Hint_dom_sf"/>
</dbReference>
<feature type="domain" description="Hedgehog/Intein (Hint)" evidence="1">
    <location>
        <begin position="113"/>
        <end position="245"/>
    </location>
</feature>
<gene>
    <name evidence="2" type="ORF">MMSR116_11485</name>
</gene>
<accession>A0A6B9FML7</accession>
<dbReference type="KEGG" id="mmes:MMSR116_11485"/>
<dbReference type="OrthoDB" id="7969526at2"/>
<organism evidence="2 3">
    <name type="scientific">Methylobacterium mesophilicum SR1.6/6</name>
    <dbReference type="NCBI Taxonomy" id="908290"/>
    <lineage>
        <taxon>Bacteria</taxon>
        <taxon>Pseudomonadati</taxon>
        <taxon>Pseudomonadota</taxon>
        <taxon>Alphaproteobacteria</taxon>
        <taxon>Hyphomicrobiales</taxon>
        <taxon>Methylobacteriaceae</taxon>
        <taxon>Methylobacterium</taxon>
    </lineage>
</organism>
<dbReference type="SUPFAM" id="SSF51294">
    <property type="entry name" value="Hedgehog/intein (Hint) domain"/>
    <property type="match status" value="1"/>
</dbReference>
<dbReference type="InterPro" id="IPR028992">
    <property type="entry name" value="Hedgehog/Intein_dom"/>
</dbReference>
<dbReference type="EMBL" id="CP043538">
    <property type="protein sequence ID" value="QGY02424.1"/>
    <property type="molecule type" value="Genomic_DNA"/>
</dbReference>
<dbReference type="Proteomes" id="UP000012488">
    <property type="component" value="Chromosome"/>
</dbReference>
<proteinExistence type="predicted"/>
<reference evidence="2 3" key="2">
    <citation type="journal article" date="2013" name="Genome Announc.">
        <title>Draft Genome Sequence of Methylobacterium mesophilicum Strain SR1.6/6, Isolated from Citrus sinensis.</title>
        <authorList>
            <person name="Marinho Almeida D."/>
            <person name="Dini-Andreote F."/>
            <person name="Camargo Neves A.A."/>
            <person name="Juca Ramos R.T."/>
            <person name="Andreote F.D."/>
            <person name="Carneiro A.R."/>
            <person name="Oliveira de Souza Lima A."/>
            <person name="Caracciolo Gomes de Sa P.H."/>
            <person name="Ribeiro Barbosa M.S."/>
            <person name="Araujo W.L."/>
            <person name="Silva A."/>
        </authorList>
    </citation>
    <scope>NUCLEOTIDE SEQUENCE [LARGE SCALE GENOMIC DNA]</scope>
    <source>
        <strain evidence="2 3">SR1.6/6</strain>
    </source>
</reference>
<evidence type="ECO:0000313" key="3">
    <source>
        <dbReference type="Proteomes" id="UP000012488"/>
    </source>
</evidence>
<dbReference type="Gene3D" id="2.170.16.10">
    <property type="entry name" value="Hedgehog/Intein (Hint) domain"/>
    <property type="match status" value="1"/>
</dbReference>
<reference evidence="2 3" key="1">
    <citation type="journal article" date="2012" name="Genet. Mol. Biol.">
        <title>Analysis of 16S rRNA and mxaF genes revealing insights into Methylobacterium niche-specific plant association.</title>
        <authorList>
            <person name="Dourado M.N."/>
            <person name="Andreote F.D."/>
            <person name="Dini-Andreote F."/>
            <person name="Conti R."/>
            <person name="Araujo J.M."/>
            <person name="Araujo W.L."/>
        </authorList>
    </citation>
    <scope>NUCLEOTIDE SEQUENCE [LARGE SCALE GENOMIC DNA]</scope>
    <source>
        <strain evidence="2 3">SR1.6/6</strain>
    </source>
</reference>
<name>A0A6B9FML7_9HYPH</name>
<dbReference type="Pfam" id="PF13403">
    <property type="entry name" value="Hint_2"/>
    <property type="match status" value="1"/>
</dbReference>
<sequence length="411" mass="43556">MDDTRFFNNSPVDIYIQISRGDEIIDRTKLMPGGVLAFRAPESANFYPPSTEFRAEFSTSPLSQNDPNTIGIAFLPRSNDIFTVSQTFNRELTVTETRAASDAAGIDPVGRVPCFVAGTSISTHGGPFAVERMAVGDMVVTQAGEFRPIRWIGSRHYRGLSAPAADRPVRVRANAIADGVPCRDLLVSPDHALFVDGLLAAAGHLVNGTSITRGEAMADLTYWHIELDSHDLLLAENMPAESFLASPGVRAGFDAVQTSDAGSAPKAYAMRAGLGPELAALRGRLARRATAAREASDLGPVRAWLDRCLIGADDVLHMGGWAQDVTRPNVPVCLDLVVDGAIVAFTVANELRADLAAAGMGDGSHGFDLGVDVRLSPGMSHVVEVRRSADGALVCAKQIDAAGAWTPLLAA</sequence>
<evidence type="ECO:0000313" key="2">
    <source>
        <dbReference type="EMBL" id="QGY02424.1"/>
    </source>
</evidence>